<sequence>MKKFLSAALALCLAFSLAACGGSGSSTPASTAPSGGTAGSGAAIKIGGIGPVTGSTAVYGNAVKNGAEIAIAEINALGGQQYEMKFEDDENDAEKAINAYNSLKDWGMQILMGTVTSNPCIAVAAETANDNMFQLTPSGSAEGCIANDNAFRVCFSDPEQGTLSADYIVENSLAAKVAVIYDSSDPYSSGIHDAFVTEAQEKGLEIVSDEAFTADSNKDFTVQIQKAQSAGAELVFLPIYYTEASLILTQADKIGYEPVFFGCDGLDGLVSVENFDTSLAEDVMLMTPFTASATDDKTAAFVKAYNEAYGEDPNQFAADAYDAIYAIHAAVEKAGVTADMDASAICDALKAAFTEITLEGLTGKGITWDASGAPAKSPLVYIIKDGVYTAA</sequence>
<dbReference type="RefSeq" id="WP_050004554.1">
    <property type="nucleotide sequence ID" value="NZ_CAOJUJ010000001.1"/>
</dbReference>
<evidence type="ECO:0000256" key="5">
    <source>
        <dbReference type="SAM" id="SignalP"/>
    </source>
</evidence>
<organism evidence="7 8">
    <name type="scientific">Ruthenibacterium lactatiformans</name>
    <dbReference type="NCBI Taxonomy" id="1550024"/>
    <lineage>
        <taxon>Bacteria</taxon>
        <taxon>Bacillati</taxon>
        <taxon>Bacillota</taxon>
        <taxon>Clostridia</taxon>
        <taxon>Eubacteriales</taxon>
        <taxon>Oscillospiraceae</taxon>
        <taxon>Ruthenibacterium</taxon>
    </lineage>
</organism>
<dbReference type="InterPro" id="IPR028081">
    <property type="entry name" value="Leu-bd"/>
</dbReference>
<dbReference type="PANTHER" id="PTHR30483:SF6">
    <property type="entry name" value="PERIPLASMIC BINDING PROTEIN OF ABC TRANSPORTER FOR NATURAL AMINO ACIDS"/>
    <property type="match status" value="1"/>
</dbReference>
<dbReference type="PANTHER" id="PTHR30483">
    <property type="entry name" value="LEUCINE-SPECIFIC-BINDING PROTEIN"/>
    <property type="match status" value="1"/>
</dbReference>
<keyword evidence="2" id="KW-0813">Transport</keyword>
<dbReference type="InterPro" id="IPR028082">
    <property type="entry name" value="Peripla_BP_I"/>
</dbReference>
<accession>A0A0D8J3C2</accession>
<dbReference type="Gene3D" id="3.40.50.2300">
    <property type="match status" value="2"/>
</dbReference>
<feature type="chain" id="PRO_5038588431" evidence="5">
    <location>
        <begin position="22"/>
        <end position="391"/>
    </location>
</feature>
<dbReference type="PRINTS" id="PR00337">
    <property type="entry name" value="LEUILEVALBP"/>
</dbReference>
<feature type="signal peptide" evidence="5">
    <location>
        <begin position="1"/>
        <end position="21"/>
    </location>
</feature>
<dbReference type="GO" id="GO:0006865">
    <property type="term" value="P:amino acid transport"/>
    <property type="evidence" value="ECO:0007669"/>
    <property type="project" value="UniProtKB-KW"/>
</dbReference>
<evidence type="ECO:0000313" key="7">
    <source>
        <dbReference type="EMBL" id="KJF41244.1"/>
    </source>
</evidence>
<dbReference type="InterPro" id="IPR000709">
    <property type="entry name" value="Leu_Ile_Val-bd"/>
</dbReference>
<dbReference type="Pfam" id="PF13458">
    <property type="entry name" value="Peripla_BP_6"/>
    <property type="match status" value="1"/>
</dbReference>
<dbReference type="GeneID" id="42855445"/>
<dbReference type="InterPro" id="IPR051010">
    <property type="entry name" value="BCAA_transport"/>
</dbReference>
<dbReference type="AlphaFoldDB" id="A0A0D8J3C2"/>
<keyword evidence="3 5" id="KW-0732">Signal</keyword>
<dbReference type="Proteomes" id="UP000032483">
    <property type="component" value="Unassembled WGS sequence"/>
</dbReference>
<keyword evidence="8" id="KW-1185">Reference proteome</keyword>
<keyword evidence="4" id="KW-0029">Amino-acid transport</keyword>
<gene>
    <name evidence="7" type="ORF">TQ39_02190</name>
</gene>
<dbReference type="PROSITE" id="PS51257">
    <property type="entry name" value="PROKAR_LIPOPROTEIN"/>
    <property type="match status" value="1"/>
</dbReference>
<evidence type="ECO:0000256" key="3">
    <source>
        <dbReference type="ARBA" id="ARBA00022729"/>
    </source>
</evidence>
<comment type="similarity">
    <text evidence="1">Belongs to the leucine-binding protein family.</text>
</comment>
<evidence type="ECO:0000313" key="8">
    <source>
        <dbReference type="Proteomes" id="UP000032483"/>
    </source>
</evidence>
<dbReference type="EMBL" id="JXXK01000002">
    <property type="protein sequence ID" value="KJF41244.1"/>
    <property type="molecule type" value="Genomic_DNA"/>
</dbReference>
<evidence type="ECO:0000256" key="4">
    <source>
        <dbReference type="ARBA" id="ARBA00022970"/>
    </source>
</evidence>
<feature type="domain" description="Leucine-binding protein" evidence="6">
    <location>
        <begin position="44"/>
        <end position="373"/>
    </location>
</feature>
<evidence type="ECO:0000256" key="1">
    <source>
        <dbReference type="ARBA" id="ARBA00010062"/>
    </source>
</evidence>
<reference evidence="7" key="1">
    <citation type="submission" date="2015-02" db="EMBL/GenBank/DDBJ databases">
        <title>A novel member of the family Ruminococcaceae isolated from human feces.</title>
        <authorList>
            <person name="Shkoporov A.N."/>
            <person name="Chaplin A.V."/>
            <person name="Motuzova O.V."/>
            <person name="Kafarskaia L.I."/>
            <person name="Khokhlova E.V."/>
            <person name="Efimov B.A."/>
        </authorList>
    </citation>
    <scope>NUCLEOTIDE SEQUENCE [LARGE SCALE GENOMIC DNA]</scope>
    <source>
        <strain evidence="7">585-1</strain>
    </source>
</reference>
<comment type="caution">
    <text evidence="7">The sequence shown here is derived from an EMBL/GenBank/DDBJ whole genome shotgun (WGS) entry which is preliminary data.</text>
</comment>
<evidence type="ECO:0000259" key="6">
    <source>
        <dbReference type="Pfam" id="PF13458"/>
    </source>
</evidence>
<proteinExistence type="inferred from homology"/>
<name>A0A0D8J3C2_9FIRM</name>
<protein>
    <submittedName>
        <fullName evidence="7">Amino acid ABC transporter substrate-binding protein</fullName>
    </submittedName>
</protein>
<dbReference type="PATRIC" id="fig|1550024.3.peg.486"/>
<dbReference type="SUPFAM" id="SSF53822">
    <property type="entry name" value="Periplasmic binding protein-like I"/>
    <property type="match status" value="1"/>
</dbReference>
<evidence type="ECO:0000256" key="2">
    <source>
        <dbReference type="ARBA" id="ARBA00022448"/>
    </source>
</evidence>